<dbReference type="PANTHER" id="PTHR43685">
    <property type="entry name" value="GLYCOSYLTRANSFERASE"/>
    <property type="match status" value="1"/>
</dbReference>
<dbReference type="SUPFAM" id="SSF53448">
    <property type="entry name" value="Nucleotide-diphospho-sugar transferases"/>
    <property type="match status" value="1"/>
</dbReference>
<proteinExistence type="predicted"/>
<gene>
    <name evidence="3" type="ORF">HNR21_002434</name>
</gene>
<evidence type="ECO:0000259" key="2">
    <source>
        <dbReference type="Pfam" id="PF04101"/>
    </source>
</evidence>
<dbReference type="RefSeq" id="WP_312880994.1">
    <property type="nucleotide sequence ID" value="NZ_JACJII010000001.1"/>
</dbReference>
<dbReference type="InterPro" id="IPR007235">
    <property type="entry name" value="Glyco_trans_28_C"/>
</dbReference>
<evidence type="ECO:0000313" key="3">
    <source>
        <dbReference type="EMBL" id="MBA9003552.1"/>
    </source>
</evidence>
<dbReference type="EMBL" id="JACJII010000001">
    <property type="protein sequence ID" value="MBA9003552.1"/>
    <property type="molecule type" value="Genomic_DNA"/>
</dbReference>
<dbReference type="Proteomes" id="UP000539313">
    <property type="component" value="Unassembled WGS sequence"/>
</dbReference>
<feature type="domain" description="Glycosyl transferase family 28 C-terminal" evidence="2">
    <location>
        <begin position="7"/>
        <end position="149"/>
    </location>
</feature>
<name>A0A7W3MX68_9ACTN</name>
<dbReference type="Gene3D" id="3.90.550.10">
    <property type="entry name" value="Spore Coat Polysaccharide Biosynthesis Protein SpsA, Chain A"/>
    <property type="match status" value="1"/>
</dbReference>
<evidence type="ECO:0000313" key="4">
    <source>
        <dbReference type="Proteomes" id="UP000539313"/>
    </source>
</evidence>
<dbReference type="InterPro" id="IPR001173">
    <property type="entry name" value="Glyco_trans_2-like"/>
</dbReference>
<dbReference type="GO" id="GO:0016758">
    <property type="term" value="F:hexosyltransferase activity"/>
    <property type="evidence" value="ECO:0007669"/>
    <property type="project" value="InterPro"/>
</dbReference>
<dbReference type="PANTHER" id="PTHR43685:SF2">
    <property type="entry name" value="GLYCOSYLTRANSFERASE 2-LIKE DOMAIN-CONTAINING PROTEIN"/>
    <property type="match status" value="1"/>
</dbReference>
<sequence length="495" mass="54531">MNDRPLVLVTVGTDFHKFDRLIGWVDRWVRDTGTDRVRCVVQHGASAAPEHAEARDMLDHAELLRLMGEAAVVVTHAGAATIGEARRLGRLPVIVARDPELDEIVDGHQIDFARRVAAKGLIELCDDEAALRARLDRVLADPAAFRLAAGDDAAAQAEAVRRTGELIDTLVAASRGETVTPADVRGAAPGDEAWPSVTVVIATRNRPELLRTALDSVLAQDYPGDVRCLVVFDQSDPDKELESGDDHRGVRVIVNERTPGLAGARNTGILAADGDLVAFCDDDDVWLPGKLRAQAELLRADPAAELVCCGIQVAYDDTVVDRALDRTAVTFAELLRSRVTELHPSTFVLRRAALVNGIGLVSEEVPGSYGEDYEFLLRAARRAPVRNVPEVHVRVLWHKKSYFAQRWRTIAEALDWLLERYPEFRFVPPGYGRIAGQIAFAEAASGRRRAALRWARRTLRANWREPRAYLALAVAGRALNADKVVQRLHRRGRGI</sequence>
<protein>
    <submittedName>
        <fullName evidence="3">Glycosyltransferase involved in cell wall biosynthesis/UDP-N-acetylglucosamine transferase subunit ALG13</fullName>
    </submittedName>
</protein>
<dbReference type="InterPro" id="IPR029044">
    <property type="entry name" value="Nucleotide-diphossugar_trans"/>
</dbReference>
<dbReference type="SUPFAM" id="SSF53756">
    <property type="entry name" value="UDP-Glycosyltransferase/glycogen phosphorylase"/>
    <property type="match status" value="1"/>
</dbReference>
<dbReference type="Pfam" id="PF00535">
    <property type="entry name" value="Glycos_transf_2"/>
    <property type="match status" value="1"/>
</dbReference>
<dbReference type="AlphaFoldDB" id="A0A7W3MX68"/>
<keyword evidence="3" id="KW-0808">Transferase</keyword>
<dbReference type="InterPro" id="IPR050834">
    <property type="entry name" value="Glycosyltransf_2"/>
</dbReference>
<dbReference type="CDD" id="cd00761">
    <property type="entry name" value="Glyco_tranf_GTA_type"/>
    <property type="match status" value="1"/>
</dbReference>
<keyword evidence="4" id="KW-1185">Reference proteome</keyword>
<dbReference type="Pfam" id="PF04101">
    <property type="entry name" value="Glyco_tran_28_C"/>
    <property type="match status" value="1"/>
</dbReference>
<evidence type="ECO:0000259" key="1">
    <source>
        <dbReference type="Pfam" id="PF00535"/>
    </source>
</evidence>
<dbReference type="Gene3D" id="3.40.50.2000">
    <property type="entry name" value="Glycogen Phosphorylase B"/>
    <property type="match status" value="1"/>
</dbReference>
<reference evidence="3 4" key="1">
    <citation type="submission" date="2020-08" db="EMBL/GenBank/DDBJ databases">
        <title>Sequencing the genomes of 1000 actinobacteria strains.</title>
        <authorList>
            <person name="Klenk H.-P."/>
        </authorList>
    </citation>
    <scope>NUCLEOTIDE SEQUENCE [LARGE SCALE GENOMIC DNA]</scope>
    <source>
        <strain evidence="3 4">DSM 45823</strain>
    </source>
</reference>
<feature type="domain" description="Glycosyltransferase 2-like" evidence="1">
    <location>
        <begin position="198"/>
        <end position="326"/>
    </location>
</feature>
<organism evidence="3 4">
    <name type="scientific">Thermomonospora cellulosilytica</name>
    <dbReference type="NCBI Taxonomy" id="1411118"/>
    <lineage>
        <taxon>Bacteria</taxon>
        <taxon>Bacillati</taxon>
        <taxon>Actinomycetota</taxon>
        <taxon>Actinomycetes</taxon>
        <taxon>Streptosporangiales</taxon>
        <taxon>Thermomonosporaceae</taxon>
        <taxon>Thermomonospora</taxon>
    </lineage>
</organism>
<comment type="caution">
    <text evidence="3">The sequence shown here is derived from an EMBL/GenBank/DDBJ whole genome shotgun (WGS) entry which is preliminary data.</text>
</comment>
<accession>A0A7W3MX68</accession>